<keyword evidence="2" id="KW-0597">Phosphoprotein</keyword>
<dbReference type="Pfam" id="PF00501">
    <property type="entry name" value="AMP-binding"/>
    <property type="match status" value="1"/>
</dbReference>
<evidence type="ECO:0000313" key="5">
    <source>
        <dbReference type="Proteomes" id="UP000595662"/>
    </source>
</evidence>
<dbReference type="EMBL" id="CP060774">
    <property type="protein sequence ID" value="QQK40271.1"/>
    <property type="molecule type" value="Genomic_DNA"/>
</dbReference>
<proteinExistence type="predicted"/>
<evidence type="ECO:0000256" key="1">
    <source>
        <dbReference type="ARBA" id="ARBA00022450"/>
    </source>
</evidence>
<dbReference type="Gene3D" id="3.40.50.12780">
    <property type="entry name" value="N-terminal domain of ligase-like"/>
    <property type="match status" value="1"/>
</dbReference>
<dbReference type="SUPFAM" id="SSF47336">
    <property type="entry name" value="ACP-like"/>
    <property type="match status" value="1"/>
</dbReference>
<dbReference type="Pfam" id="PF00550">
    <property type="entry name" value="PP-binding"/>
    <property type="match status" value="1"/>
</dbReference>
<dbReference type="Pfam" id="PF23562">
    <property type="entry name" value="AMP-binding_C_3"/>
    <property type="match status" value="1"/>
</dbReference>
<protein>
    <submittedName>
        <fullName evidence="4">NRPS-like enzyme, putative</fullName>
    </submittedName>
</protein>
<dbReference type="InterPro" id="IPR042099">
    <property type="entry name" value="ANL_N_sf"/>
</dbReference>
<dbReference type="InterPro" id="IPR009081">
    <property type="entry name" value="PP-bd_ACP"/>
</dbReference>
<dbReference type="InterPro" id="IPR036291">
    <property type="entry name" value="NAD(P)-bd_dom_sf"/>
</dbReference>
<dbReference type="PROSITE" id="PS50075">
    <property type="entry name" value="CARRIER"/>
    <property type="match status" value="1"/>
</dbReference>
<dbReference type="PANTHER" id="PTHR43439">
    <property type="entry name" value="PHENYLACETATE-COENZYME A LIGASE"/>
    <property type="match status" value="1"/>
</dbReference>
<dbReference type="PANTHER" id="PTHR43439:SF2">
    <property type="entry name" value="ENZYME, PUTATIVE (JCVI)-RELATED"/>
    <property type="match status" value="1"/>
</dbReference>
<accession>A0A7T6XFR3</accession>
<dbReference type="AlphaFoldDB" id="A0A7T6XFR3"/>
<organism evidence="4 5">
    <name type="scientific">Penicillium digitatum</name>
    <name type="common">Green mold</name>
    <dbReference type="NCBI Taxonomy" id="36651"/>
    <lineage>
        <taxon>Eukaryota</taxon>
        <taxon>Fungi</taxon>
        <taxon>Dikarya</taxon>
        <taxon>Ascomycota</taxon>
        <taxon>Pezizomycotina</taxon>
        <taxon>Eurotiomycetes</taxon>
        <taxon>Eurotiomycetidae</taxon>
        <taxon>Eurotiales</taxon>
        <taxon>Aspergillaceae</taxon>
        <taxon>Penicillium</taxon>
    </lineage>
</organism>
<dbReference type="InterPro" id="IPR036736">
    <property type="entry name" value="ACP-like_sf"/>
</dbReference>
<keyword evidence="1" id="KW-0596">Phosphopantetheine</keyword>
<dbReference type="Gene3D" id="1.10.1200.10">
    <property type="entry name" value="ACP-like"/>
    <property type="match status" value="1"/>
</dbReference>
<dbReference type="VEuPathDB" id="FungiDB:PDIP_83450"/>
<dbReference type="KEGG" id="pdp:PDIP_83450"/>
<dbReference type="InterPro" id="IPR051414">
    <property type="entry name" value="Adenylate-forming_Reductase"/>
</dbReference>
<dbReference type="SUPFAM" id="SSF56801">
    <property type="entry name" value="Acetyl-CoA synthetase-like"/>
    <property type="match status" value="1"/>
</dbReference>
<dbReference type="Pfam" id="PF07993">
    <property type="entry name" value="NAD_binding_4"/>
    <property type="match status" value="1"/>
</dbReference>
<sequence length="1052" mass="118084">MALGPVEGRLLTQVLDDLAQKSPNSLYCIHPVSYGSKEDWREISFGEFALAVNRLAWWITQKLGGQGQRTVLAYIGTNDLRYGAFMLACMKTGHTSLMLSTRNSLQAHRHLLAATKCSVLVDGSEKSQLRYMLDELQAACTDSPLERWQIGPMWDIFASDPVPSYPHTVNYADVEDLAAIIIHSSGTTGNPKPVVVTHGYLATIDNMQTLPVPEGRQTAQMFLLQQGQLRFFHSPLFHFMGLVCIAECLYFKTPFLLAPDRPLTTSLFVHIMNKENPPVWGLLTPYTLETLAASEEGLQALAKLSAVNYGGAPMGQATGERLSSIVILQTLIGSSETSYTPTLLCEDPADWGYLEWNPAFELRMESVGDDLWQLILPRPKTRQYHGIFHSFPHLTQYRTGDLFRPHPSKPGLWHYEGRSDDVIVLKNGEKFNPTAAEKLVESHHLIKHAAIFGQDRFQATLLLEPEWKQLPSAWTPDWLKLTLWPLVEKANSLLPGHGKIFESHMVIASSDNPFSLSPKGTLRRREIARSYRTILDELYEPQKPMPQRTGQFNEAPGTTFSEIQEWIQEIVAHILALNTVGRQSDFASLGMDSLQVVRLSQVLQNAEKNMQLVEGPVTWTSEMIYDLASIPNMANTLYRRIHGRSPETDATETRTWPREDLLTKLIWEQAQFLGSGGLTVALTGSTGELGSYLLNTLVQDPSIKQIYCLNRSGDAAERQLASFEKKHLSSVWLAETSRVKFWLSHLDEEYLGLAPERYNFLKQNVDVIIHNAWPVDFNQPIANFQPQITGVRRLLTLVENSVHNADFHFVSSVSAVLGQSSVPGSTIMETLQSMNKPLRLGYGESKYVGEALCSISSQRSVSRITIHRVGQLGGPSNLEAGMWNPRDWLPSLVRSSHTMGTIPDSLGPFQVDWLPIDAAARIMNEIVQTQRSKLPSEMTIYHILNPHTTDWKEVVGTVAKACEANIVSLAEWVRMLELQAANGATDLRRLPAAGLLSFFQMLVRQEDLPRPRLDFSNTKRDSTTMCAQGPVDQELMEVWLSQWKEWIPELAI</sequence>
<dbReference type="Gene3D" id="3.40.50.720">
    <property type="entry name" value="NAD(P)-binding Rossmann-like Domain"/>
    <property type="match status" value="1"/>
</dbReference>
<evidence type="ECO:0000256" key="2">
    <source>
        <dbReference type="ARBA" id="ARBA00022553"/>
    </source>
</evidence>
<gene>
    <name evidence="4" type="ORF">Pdw03_3125</name>
</gene>
<dbReference type="Proteomes" id="UP000595662">
    <property type="component" value="Chromosome 1"/>
</dbReference>
<dbReference type="RefSeq" id="XP_014532501.2">
    <property type="nucleotide sequence ID" value="XM_014677015.2"/>
</dbReference>
<dbReference type="InterPro" id="IPR013120">
    <property type="entry name" value="FAR_NAD-bd"/>
</dbReference>
<dbReference type="InterPro" id="IPR020845">
    <property type="entry name" value="AMP-binding_CS"/>
</dbReference>
<dbReference type="PROSITE" id="PS00455">
    <property type="entry name" value="AMP_BINDING"/>
    <property type="match status" value="1"/>
</dbReference>
<dbReference type="InterPro" id="IPR000873">
    <property type="entry name" value="AMP-dep_synth/lig_dom"/>
</dbReference>
<evidence type="ECO:0000259" key="3">
    <source>
        <dbReference type="PROSITE" id="PS50075"/>
    </source>
</evidence>
<dbReference type="GO" id="GO:0044550">
    <property type="term" value="P:secondary metabolite biosynthetic process"/>
    <property type="evidence" value="ECO:0007669"/>
    <property type="project" value="UniProtKB-ARBA"/>
</dbReference>
<dbReference type="SUPFAM" id="SSF51735">
    <property type="entry name" value="NAD(P)-binding Rossmann-fold domains"/>
    <property type="match status" value="1"/>
</dbReference>
<reference evidence="4 5" key="1">
    <citation type="submission" date="2020-08" db="EMBL/GenBank/DDBJ databases">
        <title>The completed genome sequence of the pathogenic ascomycete fungus Penicillium digitatum.</title>
        <authorList>
            <person name="Wang M."/>
        </authorList>
    </citation>
    <scope>NUCLEOTIDE SEQUENCE [LARGE SCALE GENOMIC DNA]</scope>
    <source>
        <strain evidence="4 5">PdW03</strain>
    </source>
</reference>
<dbReference type="GeneID" id="26236659"/>
<evidence type="ECO:0000313" key="4">
    <source>
        <dbReference type="EMBL" id="QQK40271.1"/>
    </source>
</evidence>
<feature type="domain" description="Carrier" evidence="3">
    <location>
        <begin position="558"/>
        <end position="641"/>
    </location>
</feature>
<name>A0A7T6XFR3_PENDI</name>